<gene>
    <name evidence="7" type="ORF">CO072_02000</name>
    <name evidence="4" type="ORF">COS22_01755</name>
    <name evidence="3" type="ORF">COS45_01650</name>
    <name evidence="5" type="ORF">COW47_01695</name>
    <name evidence="6" type="ORF">COY63_02425</name>
</gene>
<dbReference type="EMBL" id="PFSX01000052">
    <property type="protein sequence ID" value="PJC01202.1"/>
    <property type="molecule type" value="Genomic_DNA"/>
</dbReference>
<dbReference type="EMBL" id="PFMG01000061">
    <property type="protein sequence ID" value="PIY99659.1"/>
    <property type="molecule type" value="Genomic_DNA"/>
</dbReference>
<dbReference type="Gene3D" id="3.30.460.10">
    <property type="entry name" value="Beta Polymerase, domain 2"/>
    <property type="match status" value="1"/>
</dbReference>
<reference evidence="8 9" key="1">
    <citation type="submission" date="2017-09" db="EMBL/GenBank/DDBJ databases">
        <title>Depth-based differentiation of microbial function through sediment-hosted aquifers and enrichment of novel symbionts in the deep terrestrial subsurface.</title>
        <authorList>
            <person name="Probst A.J."/>
            <person name="Ladd B."/>
            <person name="Jarett J.K."/>
            <person name="Geller-Mcgrath D.E."/>
            <person name="Sieber C.M.K."/>
            <person name="Emerson J.B."/>
            <person name="Anantharaman K."/>
            <person name="Thomas B.C."/>
            <person name="Malmstrom R."/>
            <person name="Stieglmeier M."/>
            <person name="Klingl A."/>
            <person name="Woyke T."/>
            <person name="Ryan C.M."/>
            <person name="Banfield J.F."/>
        </authorList>
    </citation>
    <scope>NUCLEOTIDE SEQUENCE [LARGE SCALE GENOMIC DNA]</scope>
</reference>
<dbReference type="EMBL" id="PETW01000029">
    <property type="protein sequence ID" value="PIV46377.1"/>
    <property type="molecule type" value="Genomic_DNA"/>
</dbReference>
<accession>A0A2H9MMD4</accession>
<accession>A0A2H9RDF7</accession>
<evidence type="ECO:0000313" key="8">
    <source>
        <dbReference type="Proteomes" id="UP000228874"/>
    </source>
</evidence>
<dbReference type="Proteomes" id="UP000228989">
    <property type="component" value="Unassembled WGS sequence"/>
</dbReference>
<accession>A0A2H9P852</accession>
<dbReference type="SUPFAM" id="SSF81301">
    <property type="entry name" value="Nucleotidyltransferase"/>
    <property type="match status" value="1"/>
</dbReference>
<protein>
    <recommendedName>
        <fullName evidence="2">Polymerase nucleotidyl transferase domain-containing protein</fullName>
    </recommendedName>
</protein>
<evidence type="ECO:0000313" key="9">
    <source>
        <dbReference type="Proteomes" id="UP000228989"/>
    </source>
</evidence>
<dbReference type="GO" id="GO:0016779">
    <property type="term" value="F:nucleotidyltransferase activity"/>
    <property type="evidence" value="ECO:0007669"/>
    <property type="project" value="InterPro"/>
</dbReference>
<evidence type="ECO:0000313" key="6">
    <source>
        <dbReference type="EMBL" id="PIY99659.1"/>
    </source>
</evidence>
<evidence type="ECO:0000313" key="4">
    <source>
        <dbReference type="EMBL" id="PIV46377.1"/>
    </source>
</evidence>
<dbReference type="AlphaFoldDB" id="A0A2H9MMD4"/>
<dbReference type="EMBL" id="PEUT01000040">
    <property type="protein sequence ID" value="PIV13672.1"/>
    <property type="molecule type" value="Genomic_DNA"/>
</dbReference>
<evidence type="ECO:0000313" key="5">
    <source>
        <dbReference type="EMBL" id="PIV89658.1"/>
    </source>
</evidence>
<accession>A0A2H9M8H9</accession>
<dbReference type="Proteomes" id="UP000230477">
    <property type="component" value="Unassembled WGS sequence"/>
</dbReference>
<feature type="domain" description="Polymerase nucleotidyl transferase" evidence="2">
    <location>
        <begin position="46"/>
        <end position="126"/>
    </location>
</feature>
<dbReference type="Proteomes" id="UP000231232">
    <property type="component" value="Unassembled WGS sequence"/>
</dbReference>
<keyword evidence="1" id="KW-0175">Coiled coil</keyword>
<evidence type="ECO:0000259" key="2">
    <source>
        <dbReference type="Pfam" id="PF01909"/>
    </source>
</evidence>
<comment type="caution">
    <text evidence="5">The sequence shown here is derived from an EMBL/GenBank/DDBJ whole genome shotgun (WGS) entry which is preliminary data.</text>
</comment>
<dbReference type="InterPro" id="IPR002934">
    <property type="entry name" value="Polymerase_NTP_transf_dom"/>
</dbReference>
<dbReference type="EMBL" id="PFFF01000039">
    <property type="protein sequence ID" value="PIV89658.1"/>
    <property type="molecule type" value="Genomic_DNA"/>
</dbReference>
<accession>A0A2H9M274</accession>
<evidence type="ECO:0000313" key="3">
    <source>
        <dbReference type="EMBL" id="PIV13672.1"/>
    </source>
</evidence>
<organism evidence="5 9">
    <name type="scientific">Huberarchaeum crystalense</name>
    <dbReference type="NCBI Taxonomy" id="2014257"/>
    <lineage>
        <taxon>Archaea</taxon>
        <taxon>Candidatus Huberarchaeota</taxon>
        <taxon>Candidatus Huberarchaeia</taxon>
        <taxon>Candidatus Huberarchaeales</taxon>
        <taxon>Candidatus Huberarchaeaceae</taxon>
        <taxon>Candidatus Huberarchaeum</taxon>
    </lineage>
</organism>
<feature type="coiled-coil region" evidence="1">
    <location>
        <begin position="270"/>
        <end position="311"/>
    </location>
</feature>
<dbReference type="InterPro" id="IPR043519">
    <property type="entry name" value="NT_sf"/>
</dbReference>
<proteinExistence type="predicted"/>
<reference evidence="5" key="2">
    <citation type="submission" date="2017-09" db="EMBL/GenBank/DDBJ databases">
        <title>Depth-based differentiation of microbial function through sediment-hosted aquifers and enrichment of novel symbionts in the deep terrestrial subsurface.</title>
        <authorList>
            <person name="Probst A.J."/>
            <person name="Ladd B."/>
            <person name="Jarett J.K."/>
            <person name="Geller-Mcgrath D.E."/>
            <person name="Sieber C.M."/>
            <person name="Emerson J.B."/>
            <person name="Anantharaman K."/>
            <person name="Thomas B.C."/>
            <person name="Malmstrom R."/>
            <person name="Stieglmeier M."/>
            <person name="Klingl A."/>
            <person name="Woyke T."/>
            <person name="Ryan C.M."/>
            <person name="Banfield J.F."/>
        </authorList>
    </citation>
    <scope>NUCLEOTIDE SEQUENCE [LARGE SCALE GENOMIC DNA]</scope>
    <source>
        <strain evidence="4">CG02_land_8_20_14_3_00_31_209</strain>
        <strain evidence="3">CG03_land_8_20_14_0_80_31_114</strain>
        <strain evidence="5">CG17_big_fil_post_rev_8_21_14_2_50_31_73</strain>
        <strain evidence="6">CG_4_10_14_0_8_um_filter_31_133</strain>
        <strain evidence="7">CG_4_9_14_0_8_um_filter_31_21</strain>
    </source>
</reference>
<sequence length="317" mass="36452">MIEKVENIVKKKETKRPKKENLEFSVPQSPVSSEVLRIKEGIVIHKFAEKLVESYHNFVQAVILFGSFTTDKHTADSDIDVLIIVNDINIPFTSSIKSSFDLGVEKYKAEVLVETKTQRPIHSNVVGLTEFWKGVKNTDPVVINVLRSGIAIYETGFFVPFKELLLRGEIIPSEEGIINMFYVGKGFMEMSQHKIKEAIDALYWAMIKAVQAVILSKNIYPGLPKDTPQILKNMKKNITLFSEQDIATIEELFQDYKKIEKEANKFNFSAKHYEDLHNKVSEIIKKAEKEVEKTQEKLRTKLKNVKHLDETKICKYK</sequence>
<evidence type="ECO:0000313" key="7">
    <source>
        <dbReference type="EMBL" id="PJC01202.1"/>
    </source>
</evidence>
<dbReference type="Pfam" id="PF01909">
    <property type="entry name" value="NTP_transf_2"/>
    <property type="match status" value="1"/>
</dbReference>
<evidence type="ECO:0000256" key="1">
    <source>
        <dbReference type="SAM" id="Coils"/>
    </source>
</evidence>
<dbReference type="Proteomes" id="UP000228874">
    <property type="component" value="Unassembled WGS sequence"/>
</dbReference>
<name>A0A2H9MMD4_HUBC1</name>
<dbReference type="Proteomes" id="UP000230713">
    <property type="component" value="Unassembled WGS sequence"/>
</dbReference>
<dbReference type="CDD" id="cd05403">
    <property type="entry name" value="NT_KNTase_like"/>
    <property type="match status" value="1"/>
</dbReference>